<feature type="transmembrane region" description="Helical" evidence="3">
    <location>
        <begin position="43"/>
        <end position="64"/>
    </location>
</feature>
<gene>
    <name evidence="5" type="ORF">AVDCRST_MAG46-63</name>
</gene>
<feature type="domain" description="Cell envelope-related transcriptional attenuator" evidence="4">
    <location>
        <begin position="125"/>
        <end position="275"/>
    </location>
</feature>
<evidence type="ECO:0000256" key="1">
    <source>
        <dbReference type="ARBA" id="ARBA00006068"/>
    </source>
</evidence>
<feature type="region of interest" description="Disordered" evidence="2">
    <location>
        <begin position="1"/>
        <end position="27"/>
    </location>
</feature>
<keyword evidence="3" id="KW-0812">Transmembrane</keyword>
<comment type="similarity">
    <text evidence="1">Belongs to the LytR/CpsA/Psr (LCP) family.</text>
</comment>
<reference evidence="5" key="1">
    <citation type="submission" date="2020-02" db="EMBL/GenBank/DDBJ databases">
        <authorList>
            <person name="Meier V. D."/>
        </authorList>
    </citation>
    <scope>NUCLEOTIDE SEQUENCE</scope>
    <source>
        <strain evidence="5">AVDCRST_MAG46</strain>
    </source>
</reference>
<dbReference type="Pfam" id="PF03816">
    <property type="entry name" value="LytR_cpsA_psr"/>
    <property type="match status" value="1"/>
</dbReference>
<dbReference type="InterPro" id="IPR004474">
    <property type="entry name" value="LytR_CpsA_psr"/>
</dbReference>
<dbReference type="Gene3D" id="3.40.630.190">
    <property type="entry name" value="LCP protein"/>
    <property type="match status" value="1"/>
</dbReference>
<protein>
    <submittedName>
        <fullName evidence="5">Cell envelope-associated transcriptional attenuator LytR-CpsA-Psr, subfamily A1 (As in PMID19099556)</fullName>
    </submittedName>
</protein>
<name>A0A6J4KNH3_9ACTN</name>
<dbReference type="PANTHER" id="PTHR33392">
    <property type="entry name" value="POLYISOPRENYL-TEICHOIC ACID--PEPTIDOGLYCAN TEICHOIC ACID TRANSFERASE TAGU"/>
    <property type="match status" value="1"/>
</dbReference>
<organism evidence="5">
    <name type="scientific">uncultured Nocardioidaceae bacterium</name>
    <dbReference type="NCBI Taxonomy" id="253824"/>
    <lineage>
        <taxon>Bacteria</taxon>
        <taxon>Bacillati</taxon>
        <taxon>Actinomycetota</taxon>
        <taxon>Actinomycetes</taxon>
        <taxon>Propionibacteriales</taxon>
        <taxon>Nocardioidaceae</taxon>
        <taxon>environmental samples</taxon>
    </lineage>
</organism>
<dbReference type="NCBIfam" id="TIGR00350">
    <property type="entry name" value="lytR_cpsA_psr"/>
    <property type="match status" value="1"/>
</dbReference>
<dbReference type="InterPro" id="IPR050922">
    <property type="entry name" value="LytR/CpsA/Psr_CW_biosynth"/>
</dbReference>
<evidence type="ECO:0000259" key="4">
    <source>
        <dbReference type="Pfam" id="PF03816"/>
    </source>
</evidence>
<keyword evidence="3" id="KW-0472">Membrane</keyword>
<evidence type="ECO:0000256" key="2">
    <source>
        <dbReference type="SAM" id="MobiDB-lite"/>
    </source>
</evidence>
<proteinExistence type="inferred from homology"/>
<dbReference type="EMBL" id="CADCUD010000006">
    <property type="protein sequence ID" value="CAA9309728.1"/>
    <property type="molecule type" value="Genomic_DNA"/>
</dbReference>
<sequence>MQDGEQRGSATHSPDDEPQPETPDADAPVARTGLLASIRRHKIITATVVILFLLATAAGAYGLYLNSLLGGVTHLPESGAPPEDTRPEPTETGALTILLAGADNGPGADIAKSMAADEWPVDEHRSDTIMVLHLPEDRKKAYLLSIPRDSYVQIYNGDGEPVGRDKINSAFSQYGPPGYVSTVEHLVGIRMDHLAIIDWAGFKDIVDALGGVTVYVPETTEPDPKLDDIVFEKGYNEFDGETALKYVRSRANFALQYIGRIDRQQNFLRAVIEKIDDTGMFTDVNAFSQTFKAIANNLTVDAEWDSGELRNLAWSVRNLQTKDLKAMSAPLDEQDPFPTIDGVGSAVRLDVKAIRELFEAMKDDEAGDYLRDHDELLLADPEDIE</sequence>
<dbReference type="AlphaFoldDB" id="A0A6J4KNH3"/>
<evidence type="ECO:0000313" key="5">
    <source>
        <dbReference type="EMBL" id="CAA9309728.1"/>
    </source>
</evidence>
<keyword evidence="3" id="KW-1133">Transmembrane helix</keyword>
<dbReference type="PANTHER" id="PTHR33392:SF6">
    <property type="entry name" value="POLYISOPRENYL-TEICHOIC ACID--PEPTIDOGLYCAN TEICHOIC ACID TRANSFERASE TAGU"/>
    <property type="match status" value="1"/>
</dbReference>
<evidence type="ECO:0000256" key="3">
    <source>
        <dbReference type="SAM" id="Phobius"/>
    </source>
</evidence>
<accession>A0A6J4KNH3</accession>